<gene>
    <name evidence="1" type="ORF">GCM10011385_33750</name>
</gene>
<evidence type="ECO:0000313" key="1">
    <source>
        <dbReference type="EMBL" id="GGA76909.1"/>
    </source>
</evidence>
<dbReference type="InterPro" id="IPR032466">
    <property type="entry name" value="Metal_Hydrolase"/>
</dbReference>
<dbReference type="EMBL" id="BMIF01000012">
    <property type="protein sequence ID" value="GGA76909.1"/>
    <property type="molecule type" value="Genomic_DNA"/>
</dbReference>
<comment type="caution">
    <text evidence="1">The sequence shown here is derived from an EMBL/GenBank/DDBJ whole genome shotgun (WGS) entry which is preliminary data.</text>
</comment>
<dbReference type="SUPFAM" id="SSF51556">
    <property type="entry name" value="Metallo-dependent hydrolases"/>
    <property type="match status" value="1"/>
</dbReference>
<evidence type="ECO:0008006" key="3">
    <source>
        <dbReference type="Google" id="ProtNLM"/>
    </source>
</evidence>
<accession>A0A916RYJ9</accession>
<dbReference type="InterPro" id="IPR046249">
    <property type="entry name" value="DUF6282"/>
</dbReference>
<sequence>MLQDAAPARGSDETVVDRLLIGAVDLHCHSGPSVMPRKINHAEAIRQADQAGMRGVLFKDHYYSTTPVAELLKEMLGEERVRILSGIALNNHVGGLNPYAVEHGLKLGGNLVWMPTISAANHIRHAHRRKLLPTKVSMSESIALTVVDVRGQLLDEVKLILDLIAEYDSVLATGHLHISEIWPLLEEAKARGVNRMLINHPMFLVGASLSDLTELAGMGAYLEHSICQVIDCPSNKFTADELDAFIKAGGVNRTIIGSDLGQSKNPTPVEGFREIIRMCLQLGYGEDEIRRMIGLNACELIGIPPLSDGEALHRAHQATEPSNS</sequence>
<keyword evidence="2" id="KW-1185">Reference proteome</keyword>
<dbReference type="AlphaFoldDB" id="A0A916RYJ9"/>
<protein>
    <recommendedName>
        <fullName evidence="3">Cytosolic protein</fullName>
    </recommendedName>
</protein>
<dbReference type="Proteomes" id="UP000636264">
    <property type="component" value="Unassembled WGS sequence"/>
</dbReference>
<organism evidence="1 2">
    <name type="scientific">Nitratireductor aestuarii</name>
    <dbReference type="NCBI Taxonomy" id="1735103"/>
    <lineage>
        <taxon>Bacteria</taxon>
        <taxon>Pseudomonadati</taxon>
        <taxon>Pseudomonadota</taxon>
        <taxon>Alphaproteobacteria</taxon>
        <taxon>Hyphomicrobiales</taxon>
        <taxon>Phyllobacteriaceae</taxon>
        <taxon>Nitratireductor</taxon>
    </lineage>
</organism>
<dbReference type="RefSeq" id="WP_188722271.1">
    <property type="nucleotide sequence ID" value="NZ_BMIF01000012.1"/>
</dbReference>
<name>A0A916RYJ9_9HYPH</name>
<reference evidence="1" key="2">
    <citation type="submission" date="2020-09" db="EMBL/GenBank/DDBJ databases">
        <authorList>
            <person name="Sun Q."/>
            <person name="Zhou Y."/>
        </authorList>
    </citation>
    <scope>NUCLEOTIDE SEQUENCE</scope>
    <source>
        <strain evidence="1">CGMCC 1.15320</strain>
    </source>
</reference>
<reference evidence="1" key="1">
    <citation type="journal article" date="2014" name="Int. J. Syst. Evol. Microbiol.">
        <title>Complete genome sequence of Corynebacterium casei LMG S-19264T (=DSM 44701T), isolated from a smear-ripened cheese.</title>
        <authorList>
            <consortium name="US DOE Joint Genome Institute (JGI-PGF)"/>
            <person name="Walter F."/>
            <person name="Albersmeier A."/>
            <person name="Kalinowski J."/>
            <person name="Ruckert C."/>
        </authorList>
    </citation>
    <scope>NUCLEOTIDE SEQUENCE</scope>
    <source>
        <strain evidence="1">CGMCC 1.15320</strain>
    </source>
</reference>
<proteinExistence type="predicted"/>
<dbReference type="Pfam" id="PF19799">
    <property type="entry name" value="DUF6282"/>
    <property type="match status" value="1"/>
</dbReference>
<dbReference type="Gene3D" id="3.20.20.140">
    <property type="entry name" value="Metal-dependent hydrolases"/>
    <property type="match status" value="1"/>
</dbReference>
<evidence type="ECO:0000313" key="2">
    <source>
        <dbReference type="Proteomes" id="UP000636264"/>
    </source>
</evidence>